<keyword evidence="1" id="KW-0732">Signal</keyword>
<gene>
    <name evidence="2" type="ORF">Cme02nite_55300</name>
</gene>
<protein>
    <submittedName>
        <fullName evidence="2">Uncharacterized protein</fullName>
    </submittedName>
</protein>
<evidence type="ECO:0000256" key="1">
    <source>
        <dbReference type="SAM" id="SignalP"/>
    </source>
</evidence>
<organism evidence="2 3">
    <name type="scientific">Catellatospora methionotrophica</name>
    <dbReference type="NCBI Taxonomy" id="121620"/>
    <lineage>
        <taxon>Bacteria</taxon>
        <taxon>Bacillati</taxon>
        <taxon>Actinomycetota</taxon>
        <taxon>Actinomycetes</taxon>
        <taxon>Micromonosporales</taxon>
        <taxon>Micromonosporaceae</taxon>
        <taxon>Catellatospora</taxon>
    </lineage>
</organism>
<evidence type="ECO:0000313" key="2">
    <source>
        <dbReference type="EMBL" id="GIG17198.1"/>
    </source>
</evidence>
<comment type="caution">
    <text evidence="2">The sequence shown here is derived from an EMBL/GenBank/DDBJ whole genome shotgun (WGS) entry which is preliminary data.</text>
</comment>
<dbReference type="RefSeq" id="WP_166380890.1">
    <property type="nucleotide sequence ID" value="NZ_BAAATT010000030.1"/>
</dbReference>
<accession>A0A8J3LA80</accession>
<feature type="signal peptide" evidence="1">
    <location>
        <begin position="1"/>
        <end position="33"/>
    </location>
</feature>
<sequence length="337" mass="36371">MLVGNILTGRGMLRAVAAAICGLVLTTASPAPAAPGPAGGYGSCIATPAEYRDAWQRRQVRCVSPQLFGTTHAVGQSSIYPEGFWYAWAGSNTNLEQYLRLRRDYGDTPAKVGIGVLSYVGYPGLEDWSTPTGLAVYTLPPHQRAQVPSFETWFRLLDEQFGDTGAYPLAAQTDLVYAYSRLRRGQDVVSAFQDVTGCRRGRLLQGAAPSAAIGCDRDFLGALAAAGPSPYDGAQSKACFANFADRYRGRRSAAALRGVLYQCQDAGFLNTGVGLGYNTYANPLVCGPAREQSVRQRYTGREFIVPNTAYGQLPSYVDIPLELGRPGERDFLNDGYC</sequence>
<keyword evidence="3" id="KW-1185">Reference proteome</keyword>
<proteinExistence type="predicted"/>
<dbReference type="AlphaFoldDB" id="A0A8J3LA80"/>
<evidence type="ECO:0000313" key="3">
    <source>
        <dbReference type="Proteomes" id="UP000660339"/>
    </source>
</evidence>
<name>A0A8J3LA80_9ACTN</name>
<dbReference type="Proteomes" id="UP000660339">
    <property type="component" value="Unassembled WGS sequence"/>
</dbReference>
<reference evidence="2" key="1">
    <citation type="submission" date="2021-01" db="EMBL/GenBank/DDBJ databases">
        <title>Whole genome shotgun sequence of Catellatospora methionotrophica NBRC 14553.</title>
        <authorList>
            <person name="Komaki H."/>
            <person name="Tamura T."/>
        </authorList>
    </citation>
    <scope>NUCLEOTIDE SEQUENCE</scope>
    <source>
        <strain evidence="2">NBRC 14553</strain>
    </source>
</reference>
<feature type="chain" id="PRO_5035323358" evidence="1">
    <location>
        <begin position="34"/>
        <end position="337"/>
    </location>
</feature>
<dbReference type="EMBL" id="BONJ01000030">
    <property type="protein sequence ID" value="GIG17198.1"/>
    <property type="molecule type" value="Genomic_DNA"/>
</dbReference>